<dbReference type="EMBL" id="LNRQ01000008">
    <property type="protein sequence ID" value="KZM83909.1"/>
    <property type="molecule type" value="Genomic_DNA"/>
</dbReference>
<proteinExistence type="predicted"/>
<evidence type="ECO:0000313" key="2">
    <source>
        <dbReference type="EMBL" id="WOH11183.1"/>
    </source>
</evidence>
<organism evidence="1">
    <name type="scientific">Daucus carota subsp. sativus</name>
    <name type="common">Carrot</name>
    <dbReference type="NCBI Taxonomy" id="79200"/>
    <lineage>
        <taxon>Eukaryota</taxon>
        <taxon>Viridiplantae</taxon>
        <taxon>Streptophyta</taxon>
        <taxon>Embryophyta</taxon>
        <taxon>Tracheophyta</taxon>
        <taxon>Spermatophyta</taxon>
        <taxon>Magnoliopsida</taxon>
        <taxon>eudicotyledons</taxon>
        <taxon>Gunneridae</taxon>
        <taxon>Pentapetalae</taxon>
        <taxon>asterids</taxon>
        <taxon>campanulids</taxon>
        <taxon>Apiales</taxon>
        <taxon>Apiaceae</taxon>
        <taxon>Apioideae</taxon>
        <taxon>Scandiceae</taxon>
        <taxon>Daucinae</taxon>
        <taxon>Daucus</taxon>
        <taxon>Daucus sect. Daucus</taxon>
    </lineage>
</organism>
<dbReference type="Proteomes" id="UP000077755">
    <property type="component" value="Chromosome 8"/>
</dbReference>
<dbReference type="EMBL" id="CP093350">
    <property type="protein sequence ID" value="WOH11183.1"/>
    <property type="molecule type" value="Genomic_DNA"/>
</dbReference>
<reference evidence="1" key="1">
    <citation type="journal article" date="2016" name="Nat. Genet.">
        <title>A high-quality carrot genome assembly provides new insights into carotenoid accumulation and asterid genome evolution.</title>
        <authorList>
            <person name="Iorizzo M."/>
            <person name="Ellison S."/>
            <person name="Senalik D."/>
            <person name="Zeng P."/>
            <person name="Satapoomin P."/>
            <person name="Huang J."/>
            <person name="Bowman M."/>
            <person name="Iovene M."/>
            <person name="Sanseverino W."/>
            <person name="Cavagnaro P."/>
            <person name="Yildiz M."/>
            <person name="Macko-Podgorni A."/>
            <person name="Moranska E."/>
            <person name="Grzebelus E."/>
            <person name="Grzebelus D."/>
            <person name="Ashrafi H."/>
            <person name="Zheng Z."/>
            <person name="Cheng S."/>
            <person name="Spooner D."/>
            <person name="Van Deynze A."/>
            <person name="Simon P."/>
        </authorList>
    </citation>
    <scope>NUCLEOTIDE SEQUENCE [LARGE SCALE GENOMIC DNA]</scope>
    <source>
        <tissue evidence="1">Leaf</tissue>
    </source>
</reference>
<dbReference type="Gramene" id="KZM83909">
    <property type="protein sequence ID" value="KZM83909"/>
    <property type="gene ID" value="DCAR_028669"/>
</dbReference>
<evidence type="ECO:0000313" key="1">
    <source>
        <dbReference type="EMBL" id="KZM83909.1"/>
    </source>
</evidence>
<gene>
    <name evidence="1" type="ORF">DCAR_028669</name>
    <name evidence="2" type="ORF">DCAR_0830663</name>
</gene>
<protein>
    <submittedName>
        <fullName evidence="1">Uncharacterized protein</fullName>
    </submittedName>
</protein>
<name>A0A175YK05_DAUCS</name>
<reference evidence="2" key="2">
    <citation type="submission" date="2022-03" db="EMBL/GenBank/DDBJ databases">
        <title>Draft title - Genomic analysis of global carrot germplasm unveils the trajectory of domestication and the origin of high carotenoid orange carrot.</title>
        <authorList>
            <person name="Iorizzo M."/>
            <person name="Ellison S."/>
            <person name="Senalik D."/>
            <person name="Macko-Podgorni A."/>
            <person name="Grzebelus D."/>
            <person name="Bostan H."/>
            <person name="Rolling W."/>
            <person name="Curaba J."/>
            <person name="Simon P."/>
        </authorList>
    </citation>
    <scope>NUCLEOTIDE SEQUENCE</scope>
    <source>
        <tissue evidence="2">Leaf</tissue>
    </source>
</reference>
<sequence>MLHLRTLDLGNHKGKAFLCQWVKSGRSPYHVFDTALTSDLKLLMLVPYNRLPQEVA</sequence>
<dbReference type="AlphaFoldDB" id="A0A175YK05"/>
<evidence type="ECO:0000313" key="3">
    <source>
        <dbReference type="Proteomes" id="UP000077755"/>
    </source>
</evidence>
<accession>A0A175YK05</accession>
<keyword evidence="3" id="KW-1185">Reference proteome</keyword>